<dbReference type="EMBL" id="OE202956">
    <property type="protein sequence ID" value="CAD7580660.1"/>
    <property type="molecule type" value="Genomic_DNA"/>
</dbReference>
<sequence length="101" mass="11523">MTDYIKENSSNNLDEPVSDLIDAAVGATPQVRDYVLTVMSAGVLTSSYCYTPGMKARFEMFLARYLPIYLIDIYTEMNVNLKLPASVLERKRLQRESKKLH</sequence>
<reference evidence="1" key="1">
    <citation type="submission" date="2020-11" db="EMBL/GenBank/DDBJ databases">
        <authorList>
            <person name="Tran Van P."/>
        </authorList>
    </citation>
    <scope>NUCLEOTIDE SEQUENCE</scope>
</reference>
<name>A0A7R9JJX1_TIMCA</name>
<protein>
    <submittedName>
        <fullName evidence="1">(California timema) hypothetical protein</fullName>
    </submittedName>
</protein>
<organism evidence="1">
    <name type="scientific">Timema californicum</name>
    <name type="common">California timema</name>
    <name type="synonym">Walking stick</name>
    <dbReference type="NCBI Taxonomy" id="61474"/>
    <lineage>
        <taxon>Eukaryota</taxon>
        <taxon>Metazoa</taxon>
        <taxon>Ecdysozoa</taxon>
        <taxon>Arthropoda</taxon>
        <taxon>Hexapoda</taxon>
        <taxon>Insecta</taxon>
        <taxon>Pterygota</taxon>
        <taxon>Neoptera</taxon>
        <taxon>Polyneoptera</taxon>
        <taxon>Phasmatodea</taxon>
        <taxon>Timematodea</taxon>
        <taxon>Timematoidea</taxon>
        <taxon>Timematidae</taxon>
        <taxon>Timema</taxon>
    </lineage>
</organism>
<accession>A0A7R9JJX1</accession>
<evidence type="ECO:0000313" key="1">
    <source>
        <dbReference type="EMBL" id="CAD7580660.1"/>
    </source>
</evidence>
<proteinExistence type="predicted"/>
<dbReference type="AlphaFoldDB" id="A0A7R9JJX1"/>
<gene>
    <name evidence="1" type="ORF">TCMB3V08_LOCUS13193</name>
</gene>